<comment type="similarity">
    <text evidence="11">Belongs to the SEDS family. FtsW subfamily.</text>
</comment>
<evidence type="ECO:0000256" key="4">
    <source>
        <dbReference type="ARBA" id="ARBA00022692"/>
    </source>
</evidence>
<evidence type="ECO:0000256" key="11">
    <source>
        <dbReference type="ARBA" id="ARBA00038053"/>
    </source>
</evidence>
<gene>
    <name evidence="18" type="ORF">RV04_GL002249</name>
</gene>
<evidence type="ECO:0000256" key="15">
    <source>
        <dbReference type="ARBA" id="ARBA00049902"/>
    </source>
</evidence>
<reference evidence="18 19" key="1">
    <citation type="submission" date="2014-12" db="EMBL/GenBank/DDBJ databases">
        <title>Draft genome sequences of 29 type strains of Enterococci.</title>
        <authorList>
            <person name="Zhong Z."/>
            <person name="Sun Z."/>
            <person name="Liu W."/>
            <person name="Zhang W."/>
            <person name="Zhang H."/>
        </authorList>
    </citation>
    <scope>NUCLEOTIDE SEQUENCE [LARGE SCALE GENOMIC DNA]</scope>
    <source>
        <strain evidence="18 19">DSM 17122</strain>
    </source>
</reference>
<dbReference type="GO" id="GO:0009252">
    <property type="term" value="P:peptidoglycan biosynthetic process"/>
    <property type="evidence" value="ECO:0007669"/>
    <property type="project" value="UniProtKB-KW"/>
</dbReference>
<organism evidence="18 19">
    <name type="scientific">Enterococcus hermanniensis</name>
    <dbReference type="NCBI Taxonomy" id="249189"/>
    <lineage>
        <taxon>Bacteria</taxon>
        <taxon>Bacillati</taxon>
        <taxon>Bacillota</taxon>
        <taxon>Bacilli</taxon>
        <taxon>Lactobacillales</taxon>
        <taxon>Enterococcaceae</taxon>
        <taxon>Enterococcus</taxon>
    </lineage>
</organism>
<dbReference type="GO" id="GO:0015648">
    <property type="term" value="F:lipid-linked peptidoglycan transporter activity"/>
    <property type="evidence" value="ECO:0007669"/>
    <property type="project" value="TreeGrafter"/>
</dbReference>
<evidence type="ECO:0000256" key="13">
    <source>
        <dbReference type="ARBA" id="ARBA00041418"/>
    </source>
</evidence>
<protein>
    <recommendedName>
        <fullName evidence="12">Probable peptidoglycan glycosyltransferase FtsW</fullName>
        <ecNumber evidence="14">2.4.99.28</ecNumber>
    </recommendedName>
    <alternativeName>
        <fullName evidence="13">Cell division protein FtsW</fullName>
    </alternativeName>
    <alternativeName>
        <fullName evidence="10">Cell wall polymerase</fullName>
    </alternativeName>
    <alternativeName>
        <fullName evidence="9">Peptidoglycan polymerase</fullName>
    </alternativeName>
</protein>
<dbReference type="Pfam" id="PF01098">
    <property type="entry name" value="FTSW_RODA_SPOVE"/>
    <property type="match status" value="1"/>
</dbReference>
<keyword evidence="2" id="KW-0328">Glycosyltransferase</keyword>
<evidence type="ECO:0000256" key="17">
    <source>
        <dbReference type="SAM" id="Phobius"/>
    </source>
</evidence>
<dbReference type="GO" id="GO:0008955">
    <property type="term" value="F:peptidoglycan glycosyltransferase activity"/>
    <property type="evidence" value="ECO:0007669"/>
    <property type="project" value="UniProtKB-EC"/>
</dbReference>
<dbReference type="EC" id="2.4.99.28" evidence="14"/>
<dbReference type="InterPro" id="IPR001182">
    <property type="entry name" value="FtsW/RodA"/>
</dbReference>
<dbReference type="GO" id="GO:0032153">
    <property type="term" value="C:cell division site"/>
    <property type="evidence" value="ECO:0007669"/>
    <property type="project" value="TreeGrafter"/>
</dbReference>
<comment type="subcellular location">
    <subcellularLocation>
        <location evidence="1">Membrane</location>
        <topology evidence="1">Multi-pass membrane protein</topology>
    </subcellularLocation>
</comment>
<dbReference type="PANTHER" id="PTHR30474:SF2">
    <property type="entry name" value="PEPTIDOGLYCAN GLYCOSYLTRANSFERASE FTSW-RELATED"/>
    <property type="match status" value="1"/>
</dbReference>
<keyword evidence="3" id="KW-0808">Transferase</keyword>
<evidence type="ECO:0000313" key="18">
    <source>
        <dbReference type="EMBL" id="OJG45201.1"/>
    </source>
</evidence>
<dbReference type="Proteomes" id="UP000182077">
    <property type="component" value="Unassembled WGS sequence"/>
</dbReference>
<accession>A0A1L8TLK0</accession>
<keyword evidence="7 17" id="KW-1133">Transmembrane helix</keyword>
<name>A0A1L8TLK0_9ENTE</name>
<feature type="transmembrane region" description="Helical" evidence="17">
    <location>
        <begin position="217"/>
        <end position="236"/>
    </location>
</feature>
<proteinExistence type="inferred from homology"/>
<evidence type="ECO:0000256" key="6">
    <source>
        <dbReference type="ARBA" id="ARBA00022984"/>
    </source>
</evidence>
<dbReference type="GO" id="GO:0051301">
    <property type="term" value="P:cell division"/>
    <property type="evidence" value="ECO:0007669"/>
    <property type="project" value="InterPro"/>
</dbReference>
<dbReference type="InterPro" id="IPR018365">
    <property type="entry name" value="Cell_cycle_FtsW-rel_CS"/>
</dbReference>
<dbReference type="EMBL" id="JXKQ01000007">
    <property type="protein sequence ID" value="OJG45201.1"/>
    <property type="molecule type" value="Genomic_DNA"/>
</dbReference>
<keyword evidence="4 17" id="KW-0812">Transmembrane</keyword>
<evidence type="ECO:0000256" key="16">
    <source>
        <dbReference type="ARBA" id="ARBA00049966"/>
    </source>
</evidence>
<dbReference type="PANTHER" id="PTHR30474">
    <property type="entry name" value="CELL CYCLE PROTEIN"/>
    <property type="match status" value="1"/>
</dbReference>
<feature type="transmembrane region" description="Helical" evidence="17">
    <location>
        <begin position="193"/>
        <end position="210"/>
    </location>
</feature>
<evidence type="ECO:0000256" key="10">
    <source>
        <dbReference type="ARBA" id="ARBA00033270"/>
    </source>
</evidence>
<comment type="function">
    <text evidence="16">Peptidoglycan polymerase that is essential for cell division.</text>
</comment>
<feature type="transmembrane region" description="Helical" evidence="17">
    <location>
        <begin position="346"/>
        <end position="367"/>
    </location>
</feature>
<feature type="transmembrane region" description="Helical" evidence="17">
    <location>
        <begin position="6"/>
        <end position="24"/>
    </location>
</feature>
<feature type="transmembrane region" description="Helical" evidence="17">
    <location>
        <begin position="136"/>
        <end position="159"/>
    </location>
</feature>
<comment type="catalytic activity">
    <reaction evidence="15">
        <text>[GlcNAc-(1-&gt;4)-Mur2Ac(oyl-L-Ala-gamma-D-Glu-L-Lys-D-Ala-D-Ala)](n)-di-trans,octa-cis-undecaprenyl diphosphate + beta-D-GlcNAc-(1-&gt;4)-Mur2Ac(oyl-L-Ala-gamma-D-Glu-L-Lys-D-Ala-D-Ala)-di-trans,octa-cis-undecaprenyl diphosphate = [GlcNAc-(1-&gt;4)-Mur2Ac(oyl-L-Ala-gamma-D-Glu-L-Lys-D-Ala-D-Ala)](n+1)-di-trans,octa-cis-undecaprenyl diphosphate + di-trans,octa-cis-undecaprenyl diphosphate + H(+)</text>
        <dbReference type="Rhea" id="RHEA:23708"/>
        <dbReference type="Rhea" id="RHEA-COMP:9602"/>
        <dbReference type="Rhea" id="RHEA-COMP:9603"/>
        <dbReference type="ChEBI" id="CHEBI:15378"/>
        <dbReference type="ChEBI" id="CHEBI:58405"/>
        <dbReference type="ChEBI" id="CHEBI:60033"/>
        <dbReference type="ChEBI" id="CHEBI:78435"/>
        <dbReference type="EC" id="2.4.99.28"/>
    </reaction>
</comment>
<comment type="caution">
    <text evidence="18">The sequence shown here is derived from an EMBL/GenBank/DDBJ whole genome shotgun (WGS) entry which is preliminary data.</text>
</comment>
<evidence type="ECO:0000256" key="8">
    <source>
        <dbReference type="ARBA" id="ARBA00023136"/>
    </source>
</evidence>
<dbReference type="STRING" id="249189.RV04_GL002249"/>
<evidence type="ECO:0000256" key="9">
    <source>
        <dbReference type="ARBA" id="ARBA00032370"/>
    </source>
</evidence>
<keyword evidence="6" id="KW-0573">Peptidoglycan synthesis</keyword>
<evidence type="ECO:0000256" key="5">
    <source>
        <dbReference type="ARBA" id="ARBA00022960"/>
    </source>
</evidence>
<keyword evidence="5" id="KW-0133">Cell shape</keyword>
<feature type="transmembrane region" description="Helical" evidence="17">
    <location>
        <begin position="313"/>
        <end position="334"/>
    </location>
</feature>
<dbReference type="AlphaFoldDB" id="A0A1L8TLK0"/>
<sequence length="416" mass="46267">MLVLFANVWCLFLVICGATLVYNIDLDEEEEIKMIRRKKIDWLLVLPYLGTSTIGLLMVYSASSYRLIAAGENQFSLFMKQAIFMGLSWMIMLLIYRVKSTVMLQGKFAKILLAIGLVSLVLVKIHGVSINGAQRWVSIMGIQFQPSDVTNVALIFYLAYFFRKERTTRELVAPCSIVFLSSLLVLFQPKVTGAIMIWLIAFVIISTAQFPYQLTILIFLALALAAVATGGLILFLGSHQLLRGIFAHTYDRIRLVGNPFLDPYGKGFQMSNSYYALYNGGFFGRGLGNSITKKGYLPVAETDFVYSILVEELGLIVGLIVLAMLFLLILRLFVLASKETQQQVSLIYFGVGTLLLIQTSINIASILGLIPMTGIPLPFISYGGTSYLLLSIALGVCLKFSSEDRTNEKTSELRII</sequence>
<dbReference type="GO" id="GO:0005886">
    <property type="term" value="C:plasma membrane"/>
    <property type="evidence" value="ECO:0007669"/>
    <property type="project" value="TreeGrafter"/>
</dbReference>
<dbReference type="PROSITE" id="PS00428">
    <property type="entry name" value="FTSW_RODA_SPOVE"/>
    <property type="match status" value="1"/>
</dbReference>
<feature type="transmembrane region" description="Helical" evidence="17">
    <location>
        <begin position="45"/>
        <end position="63"/>
    </location>
</feature>
<feature type="transmembrane region" description="Helical" evidence="17">
    <location>
        <begin position="108"/>
        <end position="130"/>
    </location>
</feature>
<dbReference type="GO" id="GO:0008360">
    <property type="term" value="P:regulation of cell shape"/>
    <property type="evidence" value="ECO:0007669"/>
    <property type="project" value="UniProtKB-KW"/>
</dbReference>
<feature type="transmembrane region" description="Helical" evidence="17">
    <location>
        <begin position="75"/>
        <end position="96"/>
    </location>
</feature>
<evidence type="ECO:0000256" key="1">
    <source>
        <dbReference type="ARBA" id="ARBA00004141"/>
    </source>
</evidence>
<evidence type="ECO:0000256" key="14">
    <source>
        <dbReference type="ARBA" id="ARBA00044770"/>
    </source>
</evidence>
<keyword evidence="8 17" id="KW-0472">Membrane</keyword>
<feature type="transmembrane region" description="Helical" evidence="17">
    <location>
        <begin position="379"/>
        <end position="400"/>
    </location>
</feature>
<evidence type="ECO:0000313" key="19">
    <source>
        <dbReference type="Proteomes" id="UP000182077"/>
    </source>
</evidence>
<evidence type="ECO:0000256" key="3">
    <source>
        <dbReference type="ARBA" id="ARBA00022679"/>
    </source>
</evidence>
<evidence type="ECO:0000256" key="2">
    <source>
        <dbReference type="ARBA" id="ARBA00022676"/>
    </source>
</evidence>
<evidence type="ECO:0000256" key="12">
    <source>
        <dbReference type="ARBA" id="ARBA00041185"/>
    </source>
</evidence>
<evidence type="ECO:0000256" key="7">
    <source>
        <dbReference type="ARBA" id="ARBA00022989"/>
    </source>
</evidence>
<keyword evidence="19" id="KW-1185">Reference proteome</keyword>